<organism evidence="2 3">
    <name type="scientific">Halorarum salinum</name>
    <dbReference type="NCBI Taxonomy" id="2743089"/>
    <lineage>
        <taxon>Archaea</taxon>
        <taxon>Methanobacteriati</taxon>
        <taxon>Methanobacteriota</taxon>
        <taxon>Stenosarchaea group</taxon>
        <taxon>Halobacteria</taxon>
        <taxon>Halobacteriales</taxon>
        <taxon>Haloferacaceae</taxon>
        <taxon>Halorarum</taxon>
    </lineage>
</organism>
<dbReference type="OrthoDB" id="120213at2157"/>
<dbReference type="EMBL" id="CP058579">
    <property type="protein sequence ID" value="QLG63025.1"/>
    <property type="molecule type" value="Genomic_DNA"/>
</dbReference>
<sequence length="211" mass="23627">MFPERILTDRLRLDRHDAAVDALEFYGHAGASGSDTVAEECEFLSWRPHDHPKESRDVLADFAEAWDERGSATYAVFPREGEPGAGEFAGNAGLHLDWDTRVGTLGVWLRKPFWGRGYSGERALALADLAFRRLDLDLLAVAVFPENGKSVRAIEKYVERMGGRREGRIRNEVVPDGKGPRDVLRFSVSQAEWREAVGDESHAEFVEELDG</sequence>
<evidence type="ECO:0000313" key="3">
    <source>
        <dbReference type="Proteomes" id="UP000509626"/>
    </source>
</evidence>
<name>A0A7D5QLV8_9EURY</name>
<dbReference type="Pfam" id="PF13302">
    <property type="entry name" value="Acetyltransf_3"/>
    <property type="match status" value="1"/>
</dbReference>
<gene>
    <name evidence="2" type="ORF">HUG12_15305</name>
</gene>
<reference evidence="2 3" key="1">
    <citation type="submission" date="2020-06" db="EMBL/GenBank/DDBJ databases">
        <title>NJ-3-1, isolated from saline soil.</title>
        <authorList>
            <person name="Cui H.L."/>
            <person name="Shi X."/>
        </authorList>
    </citation>
    <scope>NUCLEOTIDE SEQUENCE [LARGE SCALE GENOMIC DNA]</scope>
    <source>
        <strain evidence="2 3">NJ-3-1</strain>
    </source>
</reference>
<keyword evidence="3" id="KW-1185">Reference proteome</keyword>
<dbReference type="InterPro" id="IPR051908">
    <property type="entry name" value="Ribosomal_N-acetyltransferase"/>
</dbReference>
<dbReference type="Gene3D" id="3.40.630.30">
    <property type="match status" value="1"/>
</dbReference>
<dbReference type="InterPro" id="IPR016181">
    <property type="entry name" value="Acyl_CoA_acyltransferase"/>
</dbReference>
<dbReference type="AlphaFoldDB" id="A0A7D5QLV8"/>
<dbReference type="GO" id="GO:0005737">
    <property type="term" value="C:cytoplasm"/>
    <property type="evidence" value="ECO:0007669"/>
    <property type="project" value="TreeGrafter"/>
</dbReference>
<dbReference type="KEGG" id="halu:HUG12_15305"/>
<dbReference type="RefSeq" id="WP_179269610.1">
    <property type="nucleotide sequence ID" value="NZ_CP058579.1"/>
</dbReference>
<evidence type="ECO:0000259" key="1">
    <source>
        <dbReference type="Pfam" id="PF13302"/>
    </source>
</evidence>
<proteinExistence type="predicted"/>
<dbReference type="GeneID" id="56038854"/>
<dbReference type="SUPFAM" id="SSF55729">
    <property type="entry name" value="Acyl-CoA N-acyltransferases (Nat)"/>
    <property type="match status" value="1"/>
</dbReference>
<protein>
    <submittedName>
        <fullName evidence="2">GNAT family N-acetyltransferase</fullName>
    </submittedName>
</protein>
<feature type="domain" description="N-acetyltransferase" evidence="1">
    <location>
        <begin position="43"/>
        <end position="156"/>
    </location>
</feature>
<evidence type="ECO:0000313" key="2">
    <source>
        <dbReference type="EMBL" id="QLG63025.1"/>
    </source>
</evidence>
<accession>A0A7D5QLV8</accession>
<dbReference type="Proteomes" id="UP000509626">
    <property type="component" value="Chromosome"/>
</dbReference>
<dbReference type="InterPro" id="IPR000182">
    <property type="entry name" value="GNAT_dom"/>
</dbReference>
<dbReference type="PANTHER" id="PTHR43441:SF11">
    <property type="entry name" value="RIBOSOMAL-PROTEIN-SERINE ACETYLTRANSFERASE"/>
    <property type="match status" value="1"/>
</dbReference>
<dbReference type="GO" id="GO:0008999">
    <property type="term" value="F:protein-N-terminal-alanine acetyltransferase activity"/>
    <property type="evidence" value="ECO:0007669"/>
    <property type="project" value="TreeGrafter"/>
</dbReference>
<keyword evidence="2" id="KW-0808">Transferase</keyword>
<dbReference type="GO" id="GO:1990189">
    <property type="term" value="F:protein N-terminal-serine acetyltransferase activity"/>
    <property type="evidence" value="ECO:0007669"/>
    <property type="project" value="TreeGrafter"/>
</dbReference>
<dbReference type="PANTHER" id="PTHR43441">
    <property type="entry name" value="RIBOSOMAL-PROTEIN-SERINE ACETYLTRANSFERASE"/>
    <property type="match status" value="1"/>
</dbReference>